<dbReference type="Gene3D" id="1.10.10.60">
    <property type="entry name" value="Homeodomain-like"/>
    <property type="match status" value="1"/>
</dbReference>
<protein>
    <recommendedName>
        <fullName evidence="12">Homeobox domain-containing protein</fullName>
    </recommendedName>
</protein>
<dbReference type="PANTHER" id="PTHR45714:SF8">
    <property type="entry name" value="HOMEOBOX-LEUCINE ZIPPER PROTEIN ATHB-17"/>
    <property type="match status" value="1"/>
</dbReference>
<feature type="region of interest" description="Disordered" evidence="11">
    <location>
        <begin position="178"/>
        <end position="206"/>
    </location>
</feature>
<feature type="region of interest" description="Disordered" evidence="11">
    <location>
        <begin position="128"/>
        <end position="147"/>
    </location>
</feature>
<dbReference type="InterPro" id="IPR050762">
    <property type="entry name" value="HD-ZIP_Homeobox_LZ_Class_II"/>
</dbReference>
<dbReference type="SUPFAM" id="SSF46689">
    <property type="entry name" value="Homeodomain-like"/>
    <property type="match status" value="1"/>
</dbReference>
<reference evidence="13 14" key="1">
    <citation type="journal article" date="2021" name="Nat. Plants">
        <title>The Taxus genome provides insights into paclitaxel biosynthesis.</title>
        <authorList>
            <person name="Xiong X."/>
            <person name="Gou J."/>
            <person name="Liao Q."/>
            <person name="Li Y."/>
            <person name="Zhou Q."/>
            <person name="Bi G."/>
            <person name="Li C."/>
            <person name="Du R."/>
            <person name="Wang X."/>
            <person name="Sun T."/>
            <person name="Guo L."/>
            <person name="Liang H."/>
            <person name="Lu P."/>
            <person name="Wu Y."/>
            <person name="Zhang Z."/>
            <person name="Ro D.K."/>
            <person name="Shang Y."/>
            <person name="Huang S."/>
            <person name="Yan J."/>
        </authorList>
    </citation>
    <scope>NUCLEOTIDE SEQUENCE [LARGE SCALE GENOMIC DNA]</scope>
    <source>
        <strain evidence="13">Ta-2019</strain>
    </source>
</reference>
<feature type="DNA-binding region" description="Homeobox" evidence="8">
    <location>
        <begin position="202"/>
        <end position="261"/>
    </location>
</feature>
<keyword evidence="10" id="KW-0175">Coiled coil</keyword>
<gene>
    <name evidence="13" type="ORF">KI387_015140</name>
</gene>
<dbReference type="FunFam" id="1.10.10.60:FF:000577">
    <property type="entry name" value="Homeobox-leucine zipper protein 18"/>
    <property type="match status" value="1"/>
</dbReference>
<dbReference type="AlphaFoldDB" id="A0AA38GCJ9"/>
<dbReference type="CDD" id="cd14686">
    <property type="entry name" value="bZIP"/>
    <property type="match status" value="1"/>
</dbReference>
<comment type="subcellular location">
    <subcellularLocation>
        <location evidence="1 8 9">Nucleus</location>
    </subcellularLocation>
</comment>
<keyword evidence="6" id="KW-0804">Transcription</keyword>
<dbReference type="InterPro" id="IPR009057">
    <property type="entry name" value="Homeodomain-like_sf"/>
</dbReference>
<evidence type="ECO:0000256" key="9">
    <source>
        <dbReference type="RuleBase" id="RU000682"/>
    </source>
</evidence>
<dbReference type="PANTHER" id="PTHR45714">
    <property type="entry name" value="HOMEOBOX-LEUCINE ZIPPER PROTEIN HAT14"/>
    <property type="match status" value="1"/>
</dbReference>
<dbReference type="GO" id="GO:0000981">
    <property type="term" value="F:DNA-binding transcription factor activity, RNA polymerase II-specific"/>
    <property type="evidence" value="ECO:0007669"/>
    <property type="project" value="InterPro"/>
</dbReference>
<proteinExistence type="inferred from homology"/>
<feature type="compositionally biased region" description="Acidic residues" evidence="11">
    <location>
        <begin position="128"/>
        <end position="138"/>
    </location>
</feature>
<dbReference type="Proteomes" id="UP000824469">
    <property type="component" value="Unassembled WGS sequence"/>
</dbReference>
<keyword evidence="7 8" id="KW-0539">Nucleus</keyword>
<evidence type="ECO:0000256" key="11">
    <source>
        <dbReference type="SAM" id="MobiDB-lite"/>
    </source>
</evidence>
<evidence type="ECO:0000256" key="2">
    <source>
        <dbReference type="ARBA" id="ARBA00006074"/>
    </source>
</evidence>
<dbReference type="InterPro" id="IPR003106">
    <property type="entry name" value="Leu_zip_homeo"/>
</dbReference>
<dbReference type="InterPro" id="IPR017970">
    <property type="entry name" value="Homeobox_CS"/>
</dbReference>
<dbReference type="CDD" id="cd00086">
    <property type="entry name" value="homeodomain"/>
    <property type="match status" value="1"/>
</dbReference>
<evidence type="ECO:0000256" key="3">
    <source>
        <dbReference type="ARBA" id="ARBA00023015"/>
    </source>
</evidence>
<dbReference type="PROSITE" id="PS50071">
    <property type="entry name" value="HOMEOBOX_2"/>
    <property type="match status" value="1"/>
</dbReference>
<evidence type="ECO:0000256" key="4">
    <source>
        <dbReference type="ARBA" id="ARBA00023125"/>
    </source>
</evidence>
<evidence type="ECO:0000313" key="14">
    <source>
        <dbReference type="Proteomes" id="UP000824469"/>
    </source>
</evidence>
<comment type="caution">
    <text evidence="13">The sequence shown here is derived from an EMBL/GenBank/DDBJ whole genome shotgun (WGS) entry which is preliminary data.</text>
</comment>
<evidence type="ECO:0000256" key="5">
    <source>
        <dbReference type="ARBA" id="ARBA00023155"/>
    </source>
</evidence>
<keyword evidence="14" id="KW-1185">Reference proteome</keyword>
<dbReference type="GO" id="GO:0005634">
    <property type="term" value="C:nucleus"/>
    <property type="evidence" value="ECO:0007669"/>
    <property type="project" value="UniProtKB-SubCell"/>
</dbReference>
<dbReference type="Pfam" id="PF00046">
    <property type="entry name" value="Homeodomain"/>
    <property type="match status" value="1"/>
</dbReference>
<evidence type="ECO:0000256" key="1">
    <source>
        <dbReference type="ARBA" id="ARBA00004123"/>
    </source>
</evidence>
<evidence type="ECO:0000259" key="12">
    <source>
        <dbReference type="PROSITE" id="PS50071"/>
    </source>
</evidence>
<dbReference type="Pfam" id="PF02183">
    <property type="entry name" value="HALZ"/>
    <property type="match status" value="1"/>
</dbReference>
<dbReference type="GO" id="GO:0043565">
    <property type="term" value="F:sequence-specific DNA binding"/>
    <property type="evidence" value="ECO:0007669"/>
    <property type="project" value="InterPro"/>
</dbReference>
<dbReference type="EMBL" id="JAHRHJ020000003">
    <property type="protein sequence ID" value="KAH9320501.1"/>
    <property type="molecule type" value="Genomic_DNA"/>
</dbReference>
<evidence type="ECO:0000256" key="7">
    <source>
        <dbReference type="ARBA" id="ARBA00023242"/>
    </source>
</evidence>
<sequence length="361" mass="39610">MVPAHTSDDCCPCPPAPCPHSYPIVVRGKQPAQPVDAGQTSLAPYIRSRAAASPSQLSPVYMSPSGIYTTNMFLPRPKEPQTLSVDLTMAVRSAAAVSCSEMAHVGDPSSSQSGCVRKFDMNRLPCGTDEEEEEEEGGEGGTSSAISIVSPCLSPDRHNHTINPVHKEGIYTAPALTNTSHEEEEGEEEGGVTAGGGRGGVPPRKKLRLSKEQSALLEDSFREHHTLNPKQKSALAKQLNLKSRQVEVWFQNRRARTKLKQTEVDCEFLKRCCESLTEENRRLQREVDELRAMKVGPPCVIAQDLYMQMQMPMAMQMPLPAATLTMCPSCERMGTTIDKRALTFAKPSYYVTNFRQPSAAC</sequence>
<evidence type="ECO:0000256" key="10">
    <source>
        <dbReference type="SAM" id="Coils"/>
    </source>
</evidence>
<organism evidence="13 14">
    <name type="scientific">Taxus chinensis</name>
    <name type="common">Chinese yew</name>
    <name type="synonym">Taxus wallichiana var. chinensis</name>
    <dbReference type="NCBI Taxonomy" id="29808"/>
    <lineage>
        <taxon>Eukaryota</taxon>
        <taxon>Viridiplantae</taxon>
        <taxon>Streptophyta</taxon>
        <taxon>Embryophyta</taxon>
        <taxon>Tracheophyta</taxon>
        <taxon>Spermatophyta</taxon>
        <taxon>Pinopsida</taxon>
        <taxon>Pinidae</taxon>
        <taxon>Conifers II</taxon>
        <taxon>Cupressales</taxon>
        <taxon>Taxaceae</taxon>
        <taxon>Taxus</taxon>
    </lineage>
</organism>
<dbReference type="OMA" id="NERTHYQ"/>
<keyword evidence="4 8" id="KW-0238">DNA-binding</keyword>
<keyword evidence="3" id="KW-0805">Transcription regulation</keyword>
<name>A0AA38GCJ9_TAXCH</name>
<dbReference type="SMART" id="SM00389">
    <property type="entry name" value="HOX"/>
    <property type="match status" value="1"/>
</dbReference>
<dbReference type="PROSITE" id="PS00027">
    <property type="entry name" value="HOMEOBOX_1"/>
    <property type="match status" value="1"/>
</dbReference>
<evidence type="ECO:0000313" key="13">
    <source>
        <dbReference type="EMBL" id="KAH9320501.1"/>
    </source>
</evidence>
<feature type="domain" description="Homeobox" evidence="12">
    <location>
        <begin position="200"/>
        <end position="260"/>
    </location>
</feature>
<accession>A0AA38GCJ9</accession>
<dbReference type="InterPro" id="IPR001356">
    <property type="entry name" value="HD"/>
</dbReference>
<keyword evidence="5 8" id="KW-0371">Homeobox</keyword>
<evidence type="ECO:0000256" key="6">
    <source>
        <dbReference type="ARBA" id="ARBA00023163"/>
    </source>
</evidence>
<dbReference type="SMART" id="SM00340">
    <property type="entry name" value="HALZ"/>
    <property type="match status" value="1"/>
</dbReference>
<feature type="coiled-coil region" evidence="10">
    <location>
        <begin position="259"/>
        <end position="293"/>
    </location>
</feature>
<evidence type="ECO:0000256" key="8">
    <source>
        <dbReference type="PROSITE-ProRule" id="PRU00108"/>
    </source>
</evidence>
<comment type="similarity">
    <text evidence="2">Belongs to the HD-ZIP homeobox family. Class II subfamily.</text>
</comment>